<dbReference type="VEuPathDB" id="TriTrypDB:Tb427_000594700"/>
<dbReference type="Pfam" id="PF10659">
    <property type="entry name" value="Trypan_glycop_C"/>
    <property type="match status" value="1"/>
</dbReference>
<keyword evidence="7" id="KW-0449">Lipoprotein</keyword>
<accession>A0A1J0RAH3</accession>
<dbReference type="GO" id="GO:0042783">
    <property type="term" value="P:symbiont-mediated evasion of host immune response"/>
    <property type="evidence" value="ECO:0007669"/>
    <property type="project" value="InterPro"/>
</dbReference>
<feature type="domain" description="Trypanosome variant surface glycoprotein C-terminal" evidence="11">
    <location>
        <begin position="428"/>
        <end position="549"/>
    </location>
</feature>
<dbReference type="Gene3D" id="3.90.150.10">
    <property type="entry name" value="Variant Surface Glycoprotein, subunit A domain 1"/>
    <property type="match status" value="1"/>
</dbReference>
<dbReference type="SUPFAM" id="SSF118251">
    <property type="entry name" value="Variant surface glycoprotein MITAT 1.2, VSG 221, C-terminal domain"/>
    <property type="match status" value="1"/>
</dbReference>
<feature type="chain" id="PRO_5009615443" evidence="9">
    <location>
        <begin position="25"/>
        <end position="550"/>
    </location>
</feature>
<dbReference type="InterPro" id="IPR019609">
    <property type="entry name" value="Variant_surf_glycoprt_trypan_C"/>
</dbReference>
<dbReference type="InterPro" id="IPR027446">
    <property type="entry name" value="VSG_C_dom_sf"/>
</dbReference>
<comment type="function">
    <text evidence="1">VSG forms a coat on the surface of the parasite. The trypanosome evades the immune response of the host by expressing a series of antigenically distinct VSGs from an estimated 1000 VSG genes.</text>
</comment>
<feature type="region of interest" description="Disordered" evidence="8">
    <location>
        <begin position="468"/>
        <end position="488"/>
    </location>
</feature>
<evidence type="ECO:0000256" key="4">
    <source>
        <dbReference type="ARBA" id="ARBA00022622"/>
    </source>
</evidence>
<dbReference type="Pfam" id="PF00913">
    <property type="entry name" value="Trypan_glycop"/>
    <property type="match status" value="1"/>
</dbReference>
<dbReference type="VEuPathDB" id="TriTrypDB:Tb11.v5.0622"/>
<organism evidence="12">
    <name type="scientific">Trypanosoma brucei</name>
    <dbReference type="NCBI Taxonomy" id="5691"/>
    <lineage>
        <taxon>Eukaryota</taxon>
        <taxon>Discoba</taxon>
        <taxon>Euglenozoa</taxon>
        <taxon>Kinetoplastea</taxon>
        <taxon>Metakinetoplastina</taxon>
        <taxon>Trypanosomatida</taxon>
        <taxon>Trypanosomatidae</taxon>
        <taxon>Trypanosoma</taxon>
    </lineage>
</organism>
<protein>
    <submittedName>
        <fullName evidence="12">Variant surface glycoprotein 1125.4273</fullName>
    </submittedName>
</protein>
<reference evidence="12" key="1">
    <citation type="submission" date="2016-08" db="EMBL/GenBank/DDBJ databases">
        <title>VSG repertoire of Trypanosoma brucei EATRO 1125.</title>
        <authorList>
            <person name="Cross G.A."/>
        </authorList>
    </citation>
    <scope>NUCLEOTIDE SEQUENCE</scope>
    <source>
        <strain evidence="12">EATRO 1125</strain>
    </source>
</reference>
<dbReference type="GO" id="GO:0005886">
    <property type="term" value="C:plasma membrane"/>
    <property type="evidence" value="ECO:0007669"/>
    <property type="project" value="UniProtKB-SubCell"/>
</dbReference>
<dbReference type="GO" id="GO:0098552">
    <property type="term" value="C:side of membrane"/>
    <property type="evidence" value="ECO:0007669"/>
    <property type="project" value="UniProtKB-KW"/>
</dbReference>
<keyword evidence="9" id="KW-0732">Signal</keyword>
<evidence type="ECO:0000256" key="3">
    <source>
        <dbReference type="ARBA" id="ARBA00022475"/>
    </source>
</evidence>
<sequence length="550" mass="58872">MPKHAQPKTKIALILSVLLLATNASRIEGAQGGALVKNEWLKLAKFTKNMAKVPPRARQLISQRYGTIKQLQLLHARAAAYTQFSNDNVTRASWLPIVIAIAQTLEDLSAELPDKAQQAIEAAAAAEFVRGGIAEFFSVATGAYNAASRGCITTGAAADAGAASVVGTIAGLAADAPDLEPTTTTGGSEELNGIRPNGFDDLKTNHGLGNSGLSDAANCNLFKAESGGLLTGGAINAKMYFALGYLGKDTADATSTAADATNLDAVPRTQPNQPLRYYKAAYNAVKKLKQGKAFAPQPIDPKKITSLKNSQSFKTAVKNVLLGQDGDYTASDEQAVTNKINQVHKEQDSDFQEQFWGKLEQVGVPKEAGGGPNTKRSQMQSLDKLQQALHYFTHQRETILINKINQLQSAAAAKAEKSQTSEDKEKVCNAAGNDEDKCKTLEARGCVFNKDGEKAKKCELKKDVKEKLEKESQETGGKDGKPDCKKHDNKKDCEAENEGLAANAPRKCGWIDYVDGTGKLLKPECRSSSFFVTKQFALSVVSAASVALLF</sequence>
<keyword evidence="4" id="KW-0336">GPI-anchor</keyword>
<dbReference type="AlphaFoldDB" id="A0A1J0RAH3"/>
<evidence type="ECO:0000313" key="12">
    <source>
        <dbReference type="EMBL" id="APD74800.1"/>
    </source>
</evidence>
<feature type="domain" description="Trypanosome variant surface glycoprotein A-type N-terminal" evidence="10">
    <location>
        <begin position="17"/>
        <end position="392"/>
    </location>
</feature>
<evidence type="ECO:0000256" key="7">
    <source>
        <dbReference type="ARBA" id="ARBA00023288"/>
    </source>
</evidence>
<keyword evidence="3" id="KW-1003">Cell membrane</keyword>
<keyword evidence="5" id="KW-0472">Membrane</keyword>
<proteinExistence type="predicted"/>
<evidence type="ECO:0000259" key="11">
    <source>
        <dbReference type="Pfam" id="PF10659"/>
    </source>
</evidence>
<evidence type="ECO:0000256" key="1">
    <source>
        <dbReference type="ARBA" id="ARBA00002523"/>
    </source>
</evidence>
<dbReference type="SUPFAM" id="SSF58087">
    <property type="entry name" value="Variant surface glycoprotein (N-terminal domain)"/>
    <property type="match status" value="1"/>
</dbReference>
<comment type="subcellular location">
    <subcellularLocation>
        <location evidence="2">Cell membrane</location>
        <topology evidence="2">Lipid-anchor</topology>
        <topology evidence="2">GPI-anchor</topology>
    </subcellularLocation>
</comment>
<keyword evidence="6" id="KW-0325">Glycoprotein</keyword>
<dbReference type="Gene3D" id="1.10.470.10">
    <property type="entry name" value="Variant Surface Glycoprotein, subunit A, domain 2"/>
    <property type="match status" value="1"/>
</dbReference>
<evidence type="ECO:0000256" key="2">
    <source>
        <dbReference type="ARBA" id="ARBA00004609"/>
    </source>
</evidence>
<evidence type="ECO:0000256" key="9">
    <source>
        <dbReference type="SAM" id="SignalP"/>
    </source>
</evidence>
<name>A0A1J0RAH3_9TRYP</name>
<evidence type="ECO:0000256" key="8">
    <source>
        <dbReference type="SAM" id="MobiDB-lite"/>
    </source>
</evidence>
<evidence type="ECO:0000256" key="6">
    <source>
        <dbReference type="ARBA" id="ARBA00023180"/>
    </source>
</evidence>
<dbReference type="InterPro" id="IPR001812">
    <property type="entry name" value="Trypano_VSG_A_N_dom"/>
</dbReference>
<evidence type="ECO:0000259" key="10">
    <source>
        <dbReference type="Pfam" id="PF00913"/>
    </source>
</evidence>
<evidence type="ECO:0000256" key="5">
    <source>
        <dbReference type="ARBA" id="ARBA00023136"/>
    </source>
</evidence>
<feature type="signal peptide" evidence="9">
    <location>
        <begin position="1"/>
        <end position="24"/>
    </location>
</feature>
<dbReference type="EMBL" id="KX700844">
    <property type="protein sequence ID" value="APD74800.1"/>
    <property type="molecule type" value="Genomic_DNA"/>
</dbReference>